<evidence type="ECO:0000313" key="2">
    <source>
        <dbReference type="EMBL" id="SDG34455.1"/>
    </source>
</evidence>
<dbReference type="Proteomes" id="UP000199415">
    <property type="component" value="Unassembled WGS sequence"/>
</dbReference>
<dbReference type="Pfam" id="PF08241">
    <property type="entry name" value="Methyltransf_11"/>
    <property type="match status" value="1"/>
</dbReference>
<dbReference type="EMBL" id="FNCE01000009">
    <property type="protein sequence ID" value="SDG34455.1"/>
    <property type="molecule type" value="Genomic_DNA"/>
</dbReference>
<evidence type="ECO:0000259" key="1">
    <source>
        <dbReference type="Pfam" id="PF08241"/>
    </source>
</evidence>
<dbReference type="InterPro" id="IPR013216">
    <property type="entry name" value="Methyltransf_11"/>
</dbReference>
<protein>
    <submittedName>
        <fullName evidence="2">Methyltransferase domain-containing protein</fullName>
    </submittedName>
</protein>
<dbReference type="GO" id="GO:0032259">
    <property type="term" value="P:methylation"/>
    <property type="evidence" value="ECO:0007669"/>
    <property type="project" value="UniProtKB-KW"/>
</dbReference>
<sequence length="256" mass="28920">MFADVVDLRDFYATRTGRVARRIVRRELRRAWPDLRGQRVLGLGYTTPFLAPFEDEAERVLSFMPAQQGVLGWPEVGANRTALVDESALPLTDFSVDRVVLAHSLESTENLREMLREVWRVLMGDGRVVVIVPNRRGLWSRFDSTPFGQGKPYSASQLAGVLREAMFMPIQTRRALFVPPTRSRTLLGAAPAFERLGQRWMPHFGGVLMLEAGKQLYAVNRPQRTAEPARSRVVVPMPRVTPPPAAARRHWHANDA</sequence>
<dbReference type="AlphaFoldDB" id="A0A1G7TGT0"/>
<proteinExistence type="predicted"/>
<reference evidence="2 3" key="1">
    <citation type="submission" date="2016-10" db="EMBL/GenBank/DDBJ databases">
        <authorList>
            <person name="de Groot N.N."/>
        </authorList>
    </citation>
    <scope>NUCLEOTIDE SEQUENCE [LARGE SCALE GENOMIC DNA]</scope>
    <source>
        <strain evidence="2 3">DSM 25584</strain>
    </source>
</reference>
<organism evidence="2 3">
    <name type="scientific">Limimonas halophila</name>
    <dbReference type="NCBI Taxonomy" id="1082479"/>
    <lineage>
        <taxon>Bacteria</taxon>
        <taxon>Pseudomonadati</taxon>
        <taxon>Pseudomonadota</taxon>
        <taxon>Alphaproteobacteria</taxon>
        <taxon>Rhodospirillales</taxon>
        <taxon>Rhodovibrionaceae</taxon>
        <taxon>Limimonas</taxon>
    </lineage>
</organism>
<keyword evidence="2" id="KW-0808">Transferase</keyword>
<dbReference type="InterPro" id="IPR029063">
    <property type="entry name" value="SAM-dependent_MTases_sf"/>
</dbReference>
<keyword evidence="2" id="KW-0489">Methyltransferase</keyword>
<dbReference type="RefSeq" id="WP_090020993.1">
    <property type="nucleotide sequence ID" value="NZ_FNCE01000009.1"/>
</dbReference>
<feature type="domain" description="Methyltransferase type 11" evidence="1">
    <location>
        <begin position="85"/>
        <end position="130"/>
    </location>
</feature>
<accession>A0A1G7TGT0</accession>
<dbReference type="OrthoDB" id="9800231at2"/>
<name>A0A1G7TGT0_9PROT</name>
<keyword evidence="3" id="KW-1185">Reference proteome</keyword>
<dbReference type="SUPFAM" id="SSF53335">
    <property type="entry name" value="S-adenosyl-L-methionine-dependent methyltransferases"/>
    <property type="match status" value="1"/>
</dbReference>
<gene>
    <name evidence="2" type="ORF">SAMN05216241_10980</name>
</gene>
<evidence type="ECO:0000313" key="3">
    <source>
        <dbReference type="Proteomes" id="UP000199415"/>
    </source>
</evidence>
<dbReference type="GO" id="GO:0008757">
    <property type="term" value="F:S-adenosylmethionine-dependent methyltransferase activity"/>
    <property type="evidence" value="ECO:0007669"/>
    <property type="project" value="InterPro"/>
</dbReference>
<dbReference type="Gene3D" id="3.40.50.150">
    <property type="entry name" value="Vaccinia Virus protein VP39"/>
    <property type="match status" value="1"/>
</dbReference>
<dbReference type="STRING" id="1082479.SAMN05216241_10980"/>